<evidence type="ECO:0000256" key="7">
    <source>
        <dbReference type="RuleBase" id="RU004466"/>
    </source>
</evidence>
<gene>
    <name evidence="8" type="ORF">GCM10009765_47840</name>
</gene>
<evidence type="ECO:0000256" key="1">
    <source>
        <dbReference type="ARBA" id="ARBA00001946"/>
    </source>
</evidence>
<comment type="similarity">
    <text evidence="3 7">Belongs to the FPP/GGPP synthase family.</text>
</comment>
<dbReference type="SFLD" id="SFLDS00005">
    <property type="entry name" value="Isoprenoid_Synthase_Type_I"/>
    <property type="match status" value="1"/>
</dbReference>
<sequence length="365" mass="38770">MPSAEADVAAPDQVRLRERVTSALRSFLTAREGELVEIGPEFQPFSDALTSFLLNGGKRLRPAFAYWGWRGAGGTDQATDLDAIAAAVASLELVQASALIHDDLMDGSDTRRGQPAIHRRFERLHRESGWQGASDGFGAGSAILLGDLSLAWADQMLFASGLPAHALTRAKPIYDMMRTELMAGQYLDLLGHVRGEFSVAWSLRVAREKSARYTIERPLHLGAALAGGGPALVESYSAYGLPLGEAFQLRDDVLGVFGDPAVTGKPAGDDLREGKRTVLVALTMERASAAQADTVRSRLGDAALDDNGVAVLRDIITETGALAETERMIATRTAQAVRALEAAHLPAEAAAALLELSAAATARTV</sequence>
<dbReference type="InterPro" id="IPR033749">
    <property type="entry name" value="Polyprenyl_synt_CS"/>
</dbReference>
<dbReference type="EMBL" id="BAAANY010000019">
    <property type="protein sequence ID" value="GAA1692903.1"/>
    <property type="molecule type" value="Genomic_DNA"/>
</dbReference>
<proteinExistence type="inferred from homology"/>
<dbReference type="Pfam" id="PF00348">
    <property type="entry name" value="polyprenyl_synt"/>
    <property type="match status" value="1"/>
</dbReference>
<comment type="pathway">
    <text evidence="2">Isoprenoid biosynthesis.</text>
</comment>
<accession>A0ABN2HSS0</accession>
<keyword evidence="5" id="KW-0479">Metal-binding</keyword>
<name>A0ABN2HSS0_9ACTN</name>
<organism evidence="8 9">
    <name type="scientific">Fodinicola feengrottensis</name>
    <dbReference type="NCBI Taxonomy" id="435914"/>
    <lineage>
        <taxon>Bacteria</taxon>
        <taxon>Bacillati</taxon>
        <taxon>Actinomycetota</taxon>
        <taxon>Actinomycetes</taxon>
        <taxon>Mycobacteriales</taxon>
        <taxon>Fodinicola</taxon>
    </lineage>
</organism>
<comment type="caution">
    <text evidence="8">The sequence shown here is derived from an EMBL/GenBank/DDBJ whole genome shotgun (WGS) entry which is preliminary data.</text>
</comment>
<dbReference type="SFLD" id="SFLDG01017">
    <property type="entry name" value="Polyprenyl_Transferase_Like"/>
    <property type="match status" value="1"/>
</dbReference>
<dbReference type="PROSITE" id="PS00444">
    <property type="entry name" value="POLYPRENYL_SYNTHASE_2"/>
    <property type="match status" value="1"/>
</dbReference>
<evidence type="ECO:0000256" key="3">
    <source>
        <dbReference type="ARBA" id="ARBA00006706"/>
    </source>
</evidence>
<dbReference type="InterPro" id="IPR000092">
    <property type="entry name" value="Polyprenyl_synt"/>
</dbReference>
<dbReference type="PANTHER" id="PTHR12001:SF85">
    <property type="entry name" value="SHORT CHAIN ISOPRENYL DIPHOSPHATE SYNTHASE"/>
    <property type="match status" value="1"/>
</dbReference>
<evidence type="ECO:0000256" key="4">
    <source>
        <dbReference type="ARBA" id="ARBA00022679"/>
    </source>
</evidence>
<dbReference type="SUPFAM" id="SSF48576">
    <property type="entry name" value="Terpenoid synthases"/>
    <property type="match status" value="1"/>
</dbReference>
<evidence type="ECO:0000256" key="2">
    <source>
        <dbReference type="ARBA" id="ARBA00005128"/>
    </source>
</evidence>
<protein>
    <submittedName>
        <fullName evidence="8">Polyprenyl synthetase family protein</fullName>
    </submittedName>
</protein>
<evidence type="ECO:0000256" key="6">
    <source>
        <dbReference type="ARBA" id="ARBA00022842"/>
    </source>
</evidence>
<dbReference type="PROSITE" id="PS00723">
    <property type="entry name" value="POLYPRENYL_SYNTHASE_1"/>
    <property type="match status" value="1"/>
</dbReference>
<dbReference type="CDD" id="cd00685">
    <property type="entry name" value="Trans_IPPS_HT"/>
    <property type="match status" value="1"/>
</dbReference>
<dbReference type="Gene3D" id="1.10.600.10">
    <property type="entry name" value="Farnesyl Diphosphate Synthase"/>
    <property type="match status" value="1"/>
</dbReference>
<evidence type="ECO:0000313" key="9">
    <source>
        <dbReference type="Proteomes" id="UP001500618"/>
    </source>
</evidence>
<dbReference type="Proteomes" id="UP001500618">
    <property type="component" value="Unassembled WGS sequence"/>
</dbReference>
<keyword evidence="9" id="KW-1185">Reference proteome</keyword>
<evidence type="ECO:0000313" key="8">
    <source>
        <dbReference type="EMBL" id="GAA1692903.1"/>
    </source>
</evidence>
<keyword evidence="4 7" id="KW-0808">Transferase</keyword>
<dbReference type="PANTHER" id="PTHR12001">
    <property type="entry name" value="GERANYLGERANYL PYROPHOSPHATE SYNTHASE"/>
    <property type="match status" value="1"/>
</dbReference>
<keyword evidence="6" id="KW-0460">Magnesium</keyword>
<comment type="cofactor">
    <cofactor evidence="1">
        <name>Mg(2+)</name>
        <dbReference type="ChEBI" id="CHEBI:18420"/>
    </cofactor>
</comment>
<evidence type="ECO:0000256" key="5">
    <source>
        <dbReference type="ARBA" id="ARBA00022723"/>
    </source>
</evidence>
<reference evidence="8 9" key="1">
    <citation type="journal article" date="2019" name="Int. J. Syst. Evol. Microbiol.">
        <title>The Global Catalogue of Microorganisms (GCM) 10K type strain sequencing project: providing services to taxonomists for standard genome sequencing and annotation.</title>
        <authorList>
            <consortium name="The Broad Institute Genomics Platform"/>
            <consortium name="The Broad Institute Genome Sequencing Center for Infectious Disease"/>
            <person name="Wu L."/>
            <person name="Ma J."/>
        </authorList>
    </citation>
    <scope>NUCLEOTIDE SEQUENCE [LARGE SCALE GENOMIC DNA]</scope>
    <source>
        <strain evidence="8 9">JCM 14718</strain>
    </source>
</reference>
<dbReference type="RefSeq" id="WP_344312709.1">
    <property type="nucleotide sequence ID" value="NZ_BAAANY010000019.1"/>
</dbReference>
<dbReference type="InterPro" id="IPR008949">
    <property type="entry name" value="Isoprenoid_synthase_dom_sf"/>
</dbReference>